<evidence type="ECO:0000256" key="2">
    <source>
        <dbReference type="SAM" id="Phobius"/>
    </source>
</evidence>
<sequence>MTYLAIGVPLFFVTIIFGSLLLTERCDFCDNQTIQNQQYIMIVNFGIWILSIVLIVIGLRTRAKNRHKKIKKDEEEKLEQEKIQWKLKQEQDNEIQELKDKVKKLEEEKKDE</sequence>
<evidence type="ECO:0000256" key="1">
    <source>
        <dbReference type="SAM" id="Coils"/>
    </source>
</evidence>
<evidence type="ECO:0000313" key="3">
    <source>
        <dbReference type="EMBL" id="KFM21491.1"/>
    </source>
</evidence>
<comment type="caution">
    <text evidence="3">The sequence shown here is derived from an EMBL/GenBank/DDBJ whole genome shotgun (WGS) entry which is preliminary data.</text>
</comment>
<feature type="coiled-coil region" evidence="1">
    <location>
        <begin position="64"/>
        <end position="111"/>
    </location>
</feature>
<dbReference type="Proteomes" id="UP000029384">
    <property type="component" value="Unassembled WGS sequence"/>
</dbReference>
<dbReference type="AlphaFoldDB" id="A0A087S6Y7"/>
<keyword evidence="2" id="KW-1133">Transmembrane helix</keyword>
<feature type="transmembrane region" description="Helical" evidence="2">
    <location>
        <begin position="39"/>
        <end position="59"/>
    </location>
</feature>
<proteinExistence type="predicted"/>
<reference evidence="3 4" key="1">
    <citation type="submission" date="2014-06" db="EMBL/GenBank/DDBJ databases">
        <authorList>
            <person name="Ngugi D.K."/>
            <person name="Blom J."/>
            <person name="Alam I."/>
            <person name="Rashid M."/>
            <person name="Baalawi W."/>
            <person name="Zhang G."/>
            <person name="Hikmawan T."/>
            <person name="Guan Y."/>
            <person name="Antunes A."/>
            <person name="Siam R."/>
            <person name="El-Dorry H."/>
            <person name="Bajic V."/>
            <person name="Stingl U."/>
        </authorList>
    </citation>
    <scope>NUCLEOTIDE SEQUENCE [LARGE SCALE GENOMIC DNA]</scope>
    <source>
        <strain evidence="3">SCGC AAA799-B03</strain>
    </source>
</reference>
<keyword evidence="4" id="KW-1185">Reference proteome</keyword>
<accession>A0A087S6Y7</accession>
<keyword evidence="1" id="KW-0175">Coiled coil</keyword>
<keyword evidence="2" id="KW-0812">Transmembrane</keyword>
<organism evidence="3 4">
    <name type="scientific">Marine Group I thaumarchaeote SCGC AAA799-B03</name>
    <dbReference type="NCBI Taxonomy" id="1502289"/>
    <lineage>
        <taxon>Archaea</taxon>
        <taxon>Nitrososphaerota</taxon>
        <taxon>Marine Group I</taxon>
    </lineage>
</organism>
<dbReference type="EMBL" id="JOTA01000019">
    <property type="protein sequence ID" value="KFM21491.1"/>
    <property type="molecule type" value="Genomic_DNA"/>
</dbReference>
<evidence type="ECO:0000313" key="4">
    <source>
        <dbReference type="Proteomes" id="UP000029384"/>
    </source>
</evidence>
<protein>
    <submittedName>
        <fullName evidence="3">Uncharacterized protein</fullName>
    </submittedName>
</protein>
<name>A0A087S6Y7_9ARCH</name>
<keyword evidence="2" id="KW-0472">Membrane</keyword>
<gene>
    <name evidence="3" type="ORF">AAA799B03_00962</name>
</gene>